<comment type="caution">
    <text evidence="1">The sequence shown here is derived from an EMBL/GenBank/DDBJ whole genome shotgun (WGS) entry which is preliminary data.</text>
</comment>
<dbReference type="EMBL" id="VUNN01000003">
    <property type="protein sequence ID" value="MSU05700.1"/>
    <property type="molecule type" value="Genomic_DNA"/>
</dbReference>
<name>A0A7X2PB73_9SPIO</name>
<reference evidence="1 2" key="1">
    <citation type="submission" date="2019-08" db="EMBL/GenBank/DDBJ databases">
        <title>In-depth cultivation of the pig gut microbiome towards novel bacterial diversity and tailored functional studies.</title>
        <authorList>
            <person name="Wylensek D."/>
            <person name="Hitch T.C.A."/>
            <person name="Clavel T."/>
        </authorList>
    </citation>
    <scope>NUCLEOTIDE SEQUENCE [LARGE SCALE GENOMIC DNA]</scope>
    <source>
        <strain evidence="1 2">NM-380-WT-3C1</strain>
    </source>
</reference>
<organism evidence="1 2">
    <name type="scientific">Bullifex porci</name>
    <dbReference type="NCBI Taxonomy" id="2606638"/>
    <lineage>
        <taxon>Bacteria</taxon>
        <taxon>Pseudomonadati</taxon>
        <taxon>Spirochaetota</taxon>
        <taxon>Spirochaetia</taxon>
        <taxon>Spirochaetales</taxon>
        <taxon>Spirochaetaceae</taxon>
        <taxon>Bullifex</taxon>
    </lineage>
</organism>
<dbReference type="AlphaFoldDB" id="A0A7X2PB73"/>
<dbReference type="RefSeq" id="WP_154424598.1">
    <property type="nucleotide sequence ID" value="NZ_VUNN01000003.1"/>
</dbReference>
<dbReference type="Proteomes" id="UP000460549">
    <property type="component" value="Unassembled WGS sequence"/>
</dbReference>
<proteinExistence type="predicted"/>
<protein>
    <submittedName>
        <fullName evidence="1">Uncharacterized protein</fullName>
    </submittedName>
</protein>
<evidence type="ECO:0000313" key="2">
    <source>
        <dbReference type="Proteomes" id="UP000460549"/>
    </source>
</evidence>
<gene>
    <name evidence="1" type="ORF">FYJ80_02760</name>
</gene>
<evidence type="ECO:0000313" key="1">
    <source>
        <dbReference type="EMBL" id="MSU05700.1"/>
    </source>
</evidence>
<keyword evidence="2" id="KW-1185">Reference proteome</keyword>
<sequence>MKRLILLAFITIITLLPIVADDSLDNRTYSYSNITSGYGAFITKDGVINSIDLGFSFNFATMDDSNKLGIGLGTRCDVLFGVGNKNKSYIGSNVLFGPFFHYNLDSNISLNLTVGPIFNFYFLEDLKNEQITIGPAIDCFATFTPSSFQNISFSVGALAAANFSLQNQATAFSIIPYVSINMNFLKSNFMPYPYEILVIF</sequence>
<accession>A0A7X2PB73</accession>